<organism evidence="1 2">
    <name type="scientific">Pararcticibacter amylolyticus</name>
    <dbReference type="NCBI Taxonomy" id="2173175"/>
    <lineage>
        <taxon>Bacteria</taxon>
        <taxon>Pseudomonadati</taxon>
        <taxon>Bacteroidota</taxon>
        <taxon>Sphingobacteriia</taxon>
        <taxon>Sphingobacteriales</taxon>
        <taxon>Sphingobacteriaceae</taxon>
        <taxon>Pararcticibacter</taxon>
    </lineage>
</organism>
<accession>A0A2U2PAM7</accession>
<sequence length="125" mass="14422">MKRVLSIWLLVVYAFGATDLHQVFKLPLLIIHYHKHQQGDPALTVSGFLNIHYLQPQKADKDYKEDMQLPFKAPKDYCMSAATVMPDPAVSLSVPLYERYLNIFFPLKEMMSSLMVVHSIFQPPQ</sequence>
<name>A0A2U2PAM7_9SPHI</name>
<dbReference type="AlphaFoldDB" id="A0A2U2PAM7"/>
<gene>
    <name evidence="1" type="ORF">DDR33_22285</name>
</gene>
<dbReference type="RefSeq" id="WP_109418015.1">
    <property type="nucleotide sequence ID" value="NZ_QEAS01000025.1"/>
</dbReference>
<comment type="caution">
    <text evidence="1">The sequence shown here is derived from an EMBL/GenBank/DDBJ whole genome shotgun (WGS) entry which is preliminary data.</text>
</comment>
<evidence type="ECO:0000313" key="1">
    <source>
        <dbReference type="EMBL" id="PWG78413.1"/>
    </source>
</evidence>
<proteinExistence type="predicted"/>
<evidence type="ECO:0000313" key="2">
    <source>
        <dbReference type="Proteomes" id="UP000245647"/>
    </source>
</evidence>
<protein>
    <submittedName>
        <fullName evidence="1">Uncharacterized protein</fullName>
    </submittedName>
</protein>
<keyword evidence="2" id="KW-1185">Reference proteome</keyword>
<dbReference type="EMBL" id="QEAS01000025">
    <property type="protein sequence ID" value="PWG78413.1"/>
    <property type="molecule type" value="Genomic_DNA"/>
</dbReference>
<dbReference type="Proteomes" id="UP000245647">
    <property type="component" value="Unassembled WGS sequence"/>
</dbReference>
<reference evidence="1 2" key="1">
    <citation type="submission" date="2018-04" db="EMBL/GenBank/DDBJ databases">
        <title>Pedobacter chongqingensis sp. nov., isolated from a rottenly hemp rope.</title>
        <authorList>
            <person name="Cai Y."/>
        </authorList>
    </citation>
    <scope>NUCLEOTIDE SEQUENCE [LARGE SCALE GENOMIC DNA]</scope>
    <source>
        <strain evidence="1 2">FJ4-8</strain>
    </source>
</reference>
<dbReference type="OrthoDB" id="894042at2"/>